<accession>A0A9D1TH35</accession>
<dbReference type="SUPFAM" id="SSF46689">
    <property type="entry name" value="Homeodomain-like"/>
    <property type="match status" value="2"/>
</dbReference>
<keyword evidence="2" id="KW-0238">DNA-binding</keyword>
<comment type="caution">
    <text evidence="5">The sequence shown here is derived from an EMBL/GenBank/DDBJ whole genome shotgun (WGS) entry which is preliminary data.</text>
</comment>
<dbReference type="Gene3D" id="1.10.10.60">
    <property type="entry name" value="Homeodomain-like"/>
    <property type="match status" value="2"/>
</dbReference>
<dbReference type="PANTHER" id="PTHR43280:SF2">
    <property type="entry name" value="HTH-TYPE TRANSCRIPTIONAL REGULATOR EXSA"/>
    <property type="match status" value="1"/>
</dbReference>
<gene>
    <name evidence="5" type="ORF">H9746_02280</name>
</gene>
<dbReference type="PANTHER" id="PTHR43280">
    <property type="entry name" value="ARAC-FAMILY TRANSCRIPTIONAL REGULATOR"/>
    <property type="match status" value="1"/>
</dbReference>
<dbReference type="InterPro" id="IPR009057">
    <property type="entry name" value="Homeodomain-like_sf"/>
</dbReference>
<evidence type="ECO:0000256" key="2">
    <source>
        <dbReference type="ARBA" id="ARBA00023125"/>
    </source>
</evidence>
<dbReference type="SMART" id="SM00342">
    <property type="entry name" value="HTH_ARAC"/>
    <property type="match status" value="1"/>
</dbReference>
<protein>
    <submittedName>
        <fullName evidence="5">AraC family transcriptional regulator</fullName>
    </submittedName>
</protein>
<dbReference type="Pfam" id="PF12833">
    <property type="entry name" value="HTH_18"/>
    <property type="match status" value="1"/>
</dbReference>
<reference evidence="5" key="1">
    <citation type="journal article" date="2021" name="PeerJ">
        <title>Extensive microbial diversity within the chicken gut microbiome revealed by metagenomics and culture.</title>
        <authorList>
            <person name="Gilroy R."/>
            <person name="Ravi A."/>
            <person name="Getino M."/>
            <person name="Pursley I."/>
            <person name="Horton D.L."/>
            <person name="Alikhan N.F."/>
            <person name="Baker D."/>
            <person name="Gharbi K."/>
            <person name="Hall N."/>
            <person name="Watson M."/>
            <person name="Adriaenssens E.M."/>
            <person name="Foster-Nyarko E."/>
            <person name="Jarju S."/>
            <person name="Secka A."/>
            <person name="Antonio M."/>
            <person name="Oren A."/>
            <person name="Chaudhuri R.R."/>
            <person name="La Ragione R."/>
            <person name="Hildebrand F."/>
            <person name="Pallen M.J."/>
        </authorList>
    </citation>
    <scope>NUCLEOTIDE SEQUENCE</scope>
    <source>
        <strain evidence="5">CHK193-4272</strain>
    </source>
</reference>
<evidence type="ECO:0000313" key="5">
    <source>
        <dbReference type="EMBL" id="HIV61662.1"/>
    </source>
</evidence>
<dbReference type="InterPro" id="IPR020449">
    <property type="entry name" value="Tscrpt_reg_AraC-type_HTH"/>
</dbReference>
<sequence length="288" mass="32076">MQWHTSFSNQNMVKLKPLESDINIAKLLVLSDAYNDISVNANEDIIFELDEPELAIISVNNGKISLQTTQFDDVVCSGCAIALTTFHGKCHITSNTTSTISILLFSGSLWHSILEKQLSKRMLLFNNSSIRLFLSSLPECIAEISDISAISYSFLLSLRNAVLSEQAHYPFVVEAALNIIEEDYAFLEGVQDLAERVEVSVGHLTRLFKQSIGLTPLQCLTQFRIAHSKQLLLDDSLSIAMIANLCGFANANYFAKVFRHEVGMSPSEYLQTKNISNKKAKSSDIYLL</sequence>
<dbReference type="PROSITE" id="PS00041">
    <property type="entry name" value="HTH_ARAC_FAMILY_1"/>
    <property type="match status" value="1"/>
</dbReference>
<keyword evidence="3" id="KW-0804">Transcription</keyword>
<dbReference type="Proteomes" id="UP000886808">
    <property type="component" value="Unassembled WGS sequence"/>
</dbReference>
<dbReference type="AlphaFoldDB" id="A0A9D1TH35"/>
<name>A0A9D1TH35_9FIRM</name>
<organism evidence="5 6">
    <name type="scientific">Candidatus Butyricicoccus avistercoris</name>
    <dbReference type="NCBI Taxonomy" id="2838518"/>
    <lineage>
        <taxon>Bacteria</taxon>
        <taxon>Bacillati</taxon>
        <taxon>Bacillota</taxon>
        <taxon>Clostridia</taxon>
        <taxon>Eubacteriales</taxon>
        <taxon>Butyricicoccaceae</taxon>
        <taxon>Butyricicoccus</taxon>
    </lineage>
</organism>
<dbReference type="InterPro" id="IPR018062">
    <property type="entry name" value="HTH_AraC-typ_CS"/>
</dbReference>
<dbReference type="InterPro" id="IPR018060">
    <property type="entry name" value="HTH_AraC"/>
</dbReference>
<evidence type="ECO:0000313" key="6">
    <source>
        <dbReference type="Proteomes" id="UP000886808"/>
    </source>
</evidence>
<dbReference type="PROSITE" id="PS01124">
    <property type="entry name" value="HTH_ARAC_FAMILY_2"/>
    <property type="match status" value="1"/>
</dbReference>
<keyword evidence="1" id="KW-0805">Transcription regulation</keyword>
<evidence type="ECO:0000256" key="1">
    <source>
        <dbReference type="ARBA" id="ARBA00023015"/>
    </source>
</evidence>
<reference evidence="5" key="2">
    <citation type="submission" date="2021-04" db="EMBL/GenBank/DDBJ databases">
        <authorList>
            <person name="Gilroy R."/>
        </authorList>
    </citation>
    <scope>NUCLEOTIDE SEQUENCE</scope>
    <source>
        <strain evidence="5">CHK193-4272</strain>
    </source>
</reference>
<evidence type="ECO:0000256" key="3">
    <source>
        <dbReference type="ARBA" id="ARBA00023163"/>
    </source>
</evidence>
<dbReference type="GO" id="GO:0043565">
    <property type="term" value="F:sequence-specific DNA binding"/>
    <property type="evidence" value="ECO:0007669"/>
    <property type="project" value="InterPro"/>
</dbReference>
<evidence type="ECO:0000259" key="4">
    <source>
        <dbReference type="PROSITE" id="PS01124"/>
    </source>
</evidence>
<dbReference type="PRINTS" id="PR00032">
    <property type="entry name" value="HTHARAC"/>
</dbReference>
<dbReference type="GO" id="GO:0003700">
    <property type="term" value="F:DNA-binding transcription factor activity"/>
    <property type="evidence" value="ECO:0007669"/>
    <property type="project" value="InterPro"/>
</dbReference>
<feature type="domain" description="HTH araC/xylS-type" evidence="4">
    <location>
        <begin position="174"/>
        <end position="272"/>
    </location>
</feature>
<proteinExistence type="predicted"/>
<dbReference type="EMBL" id="DXIE01000016">
    <property type="protein sequence ID" value="HIV61662.1"/>
    <property type="molecule type" value="Genomic_DNA"/>
</dbReference>